<evidence type="ECO:0000313" key="3">
    <source>
        <dbReference type="EMBL" id="OEK08685.1"/>
    </source>
</evidence>
<protein>
    <recommendedName>
        <fullName evidence="2">SCP domain-containing protein</fullName>
    </recommendedName>
</protein>
<keyword evidence="1" id="KW-0732">Signal</keyword>
<keyword evidence="4" id="KW-1185">Reference proteome</keyword>
<dbReference type="PANTHER" id="PTHR31157:SF1">
    <property type="entry name" value="SCP DOMAIN-CONTAINING PROTEIN"/>
    <property type="match status" value="1"/>
</dbReference>
<dbReference type="Gene3D" id="3.40.33.10">
    <property type="entry name" value="CAP"/>
    <property type="match status" value="1"/>
</dbReference>
<feature type="chain" id="PRO_5009186237" description="SCP domain-containing protein" evidence="1">
    <location>
        <begin position="25"/>
        <end position="164"/>
    </location>
</feature>
<comment type="caution">
    <text evidence="3">The sequence shown here is derived from an EMBL/GenBank/DDBJ whole genome shotgun (WGS) entry which is preliminary data.</text>
</comment>
<evidence type="ECO:0000313" key="4">
    <source>
        <dbReference type="Proteomes" id="UP000095713"/>
    </source>
</evidence>
<dbReference type="STRING" id="1849968.A8C32_02750"/>
<dbReference type="Pfam" id="PF00188">
    <property type="entry name" value="CAP"/>
    <property type="match status" value="1"/>
</dbReference>
<dbReference type="Proteomes" id="UP000095713">
    <property type="component" value="Unassembled WGS sequence"/>
</dbReference>
<dbReference type="AlphaFoldDB" id="A0A1E5TBC4"/>
<feature type="domain" description="SCP" evidence="2">
    <location>
        <begin position="51"/>
        <end position="154"/>
    </location>
</feature>
<dbReference type="InterPro" id="IPR014044">
    <property type="entry name" value="CAP_dom"/>
</dbReference>
<evidence type="ECO:0000256" key="1">
    <source>
        <dbReference type="SAM" id="SignalP"/>
    </source>
</evidence>
<gene>
    <name evidence="3" type="ORF">A8C32_02750</name>
</gene>
<dbReference type="RefSeq" id="WP_069830189.1">
    <property type="nucleotide sequence ID" value="NZ_MDJD01000034.1"/>
</dbReference>
<dbReference type="InterPro" id="IPR035940">
    <property type="entry name" value="CAP_sf"/>
</dbReference>
<name>A0A1E5TBC4_9FLAO</name>
<accession>A0A1E5TBC4</accession>
<evidence type="ECO:0000259" key="2">
    <source>
        <dbReference type="Pfam" id="PF00188"/>
    </source>
</evidence>
<sequence>MKLLKLPLLAVLAILICFSCSTDSVDDKENTIVLSNDNIEAKAIETEILVLINDHRSALGLNSLQEMKIVKSVAFSHTDYMVDNEKISHDNFYTRSDYLKSNANAKKVSENVAYGYSSAKSVVDAWLRSEGHKANIEGDYTNFDISAEKSEDGRWYYTNIFIKK</sequence>
<feature type="signal peptide" evidence="1">
    <location>
        <begin position="1"/>
        <end position="24"/>
    </location>
</feature>
<dbReference type="SUPFAM" id="SSF55797">
    <property type="entry name" value="PR-1-like"/>
    <property type="match status" value="1"/>
</dbReference>
<dbReference type="OrthoDB" id="982527at2"/>
<dbReference type="PANTHER" id="PTHR31157">
    <property type="entry name" value="SCP DOMAIN-CONTAINING PROTEIN"/>
    <property type="match status" value="1"/>
</dbReference>
<proteinExistence type="predicted"/>
<dbReference type="EMBL" id="MDJD01000034">
    <property type="protein sequence ID" value="OEK08685.1"/>
    <property type="molecule type" value="Genomic_DNA"/>
</dbReference>
<reference evidence="3 4" key="1">
    <citation type="submission" date="2016-05" db="EMBL/GenBank/DDBJ databases">
        <title>Draft Genome Sequence of Algibacter sp. Strain SK-16 Isolated from the Surface Water of Aburatsubo Inlet.</title>
        <authorList>
            <person name="Wong S.-K."/>
            <person name="Yoshizawa S."/>
            <person name="Nakajima Y."/>
            <person name="Ogura Y."/>
            <person name="Tetsuya H."/>
            <person name="Hamasaki K."/>
        </authorList>
    </citation>
    <scope>NUCLEOTIDE SEQUENCE [LARGE SCALE GENOMIC DNA]</scope>
    <source>
        <strain evidence="3 4">SK-16</strain>
    </source>
</reference>
<dbReference type="CDD" id="cd05379">
    <property type="entry name" value="CAP_bacterial"/>
    <property type="match status" value="1"/>
</dbReference>
<organism evidence="3 4">
    <name type="scientific">Flavivirga aquatica</name>
    <dbReference type="NCBI Taxonomy" id="1849968"/>
    <lineage>
        <taxon>Bacteria</taxon>
        <taxon>Pseudomonadati</taxon>
        <taxon>Bacteroidota</taxon>
        <taxon>Flavobacteriia</taxon>
        <taxon>Flavobacteriales</taxon>
        <taxon>Flavobacteriaceae</taxon>
        <taxon>Flavivirga</taxon>
    </lineage>
</organism>